<sequence length="66" mass="7505">MSLQRVGPILLAIGVGVGTGYYVFQPLLREYEHDTHGTWVLPEDRERVKKLEEKHQHNTQSDASSS</sequence>
<evidence type="ECO:0000313" key="2">
    <source>
        <dbReference type="EMBL" id="ORX53045.1"/>
    </source>
</evidence>
<dbReference type="EMBL" id="MCGT01000016">
    <property type="protein sequence ID" value="ORX53045.1"/>
    <property type="molecule type" value="Genomic_DNA"/>
</dbReference>
<dbReference type="AlphaFoldDB" id="A0A1X2GH30"/>
<name>A0A1X2GH30_9FUNG</name>
<proteinExistence type="predicted"/>
<dbReference type="Proteomes" id="UP000242146">
    <property type="component" value="Unassembled WGS sequence"/>
</dbReference>
<dbReference type="OrthoDB" id="4093673at2759"/>
<reference evidence="2 3" key="1">
    <citation type="submission" date="2016-07" db="EMBL/GenBank/DDBJ databases">
        <title>Pervasive Adenine N6-methylation of Active Genes in Fungi.</title>
        <authorList>
            <consortium name="DOE Joint Genome Institute"/>
            <person name="Mondo S.J."/>
            <person name="Dannebaum R.O."/>
            <person name="Kuo R.C."/>
            <person name="Labutti K."/>
            <person name="Haridas S."/>
            <person name="Kuo A."/>
            <person name="Salamov A."/>
            <person name="Ahrendt S.R."/>
            <person name="Lipzen A."/>
            <person name="Sullivan W."/>
            <person name="Andreopoulos W.B."/>
            <person name="Clum A."/>
            <person name="Lindquist E."/>
            <person name="Daum C."/>
            <person name="Ramamoorthy G.K."/>
            <person name="Gryganskyi A."/>
            <person name="Culley D."/>
            <person name="Magnuson J.K."/>
            <person name="James T.Y."/>
            <person name="O'Malley M.A."/>
            <person name="Stajich J.E."/>
            <person name="Spatafora J.W."/>
            <person name="Visel A."/>
            <person name="Grigoriev I.V."/>
        </authorList>
    </citation>
    <scope>NUCLEOTIDE SEQUENCE [LARGE SCALE GENOMIC DNA]</scope>
    <source>
        <strain evidence="2 3">NRRL 3301</strain>
    </source>
</reference>
<evidence type="ECO:0000313" key="3">
    <source>
        <dbReference type="Proteomes" id="UP000242146"/>
    </source>
</evidence>
<protein>
    <submittedName>
        <fullName evidence="2">Uncharacterized protein</fullName>
    </submittedName>
</protein>
<accession>A0A1X2GH30</accession>
<organism evidence="2 3">
    <name type="scientific">Hesseltinella vesiculosa</name>
    <dbReference type="NCBI Taxonomy" id="101127"/>
    <lineage>
        <taxon>Eukaryota</taxon>
        <taxon>Fungi</taxon>
        <taxon>Fungi incertae sedis</taxon>
        <taxon>Mucoromycota</taxon>
        <taxon>Mucoromycotina</taxon>
        <taxon>Mucoromycetes</taxon>
        <taxon>Mucorales</taxon>
        <taxon>Cunninghamellaceae</taxon>
        <taxon>Hesseltinella</taxon>
    </lineage>
</organism>
<dbReference type="InterPro" id="IPR057394">
    <property type="entry name" value="PIGBOS1"/>
</dbReference>
<keyword evidence="1" id="KW-0812">Transmembrane</keyword>
<evidence type="ECO:0000256" key="1">
    <source>
        <dbReference type="SAM" id="Phobius"/>
    </source>
</evidence>
<comment type="caution">
    <text evidence="2">The sequence shown here is derived from an EMBL/GenBank/DDBJ whole genome shotgun (WGS) entry which is preliminary data.</text>
</comment>
<feature type="transmembrane region" description="Helical" evidence="1">
    <location>
        <begin position="6"/>
        <end position="24"/>
    </location>
</feature>
<keyword evidence="1" id="KW-1133">Transmembrane helix</keyword>
<dbReference type="STRING" id="101127.A0A1X2GH30"/>
<dbReference type="Pfam" id="PF23670">
    <property type="entry name" value="PIGBOS1"/>
    <property type="match status" value="1"/>
</dbReference>
<keyword evidence="3" id="KW-1185">Reference proteome</keyword>
<gene>
    <name evidence="2" type="ORF">DM01DRAFT_1336231</name>
</gene>
<keyword evidence="1" id="KW-0472">Membrane</keyword>